<feature type="transmembrane region" description="Helical" evidence="8">
    <location>
        <begin position="94"/>
        <end position="111"/>
    </location>
</feature>
<evidence type="ECO:0000256" key="3">
    <source>
        <dbReference type="ARBA" id="ARBA00022475"/>
    </source>
</evidence>
<reference evidence="9 10" key="1">
    <citation type="submission" date="2018-03" db="EMBL/GenBank/DDBJ databases">
        <title>Genomic Encyclopedia of Type Strains, Phase III (KMG-III): the genomes of soil and plant-associated and newly described type strains.</title>
        <authorList>
            <person name="Whitman W."/>
        </authorList>
    </citation>
    <scope>NUCLEOTIDE SEQUENCE [LARGE SCALE GENOMIC DNA]</scope>
    <source>
        <strain evidence="9 10">CGMCC 1.12700</strain>
    </source>
</reference>
<feature type="transmembrane region" description="Helical" evidence="8">
    <location>
        <begin position="425"/>
        <end position="447"/>
    </location>
</feature>
<feature type="transmembrane region" description="Helical" evidence="8">
    <location>
        <begin position="281"/>
        <end position="298"/>
    </location>
</feature>
<keyword evidence="6 8" id="KW-1133">Transmembrane helix</keyword>
<feature type="transmembrane region" description="Helical" evidence="8">
    <location>
        <begin position="252"/>
        <end position="269"/>
    </location>
</feature>
<evidence type="ECO:0000256" key="7">
    <source>
        <dbReference type="ARBA" id="ARBA00023136"/>
    </source>
</evidence>
<dbReference type="PANTHER" id="PTHR23517:SF15">
    <property type="entry name" value="PROTON-DEPENDENT OLIGOPEPTIDE FAMILY TRANSPORT PROTEIN"/>
    <property type="match status" value="1"/>
</dbReference>
<dbReference type="AlphaFoldDB" id="A0A2P8D1I5"/>
<feature type="transmembrane region" description="Helical" evidence="8">
    <location>
        <begin position="474"/>
        <end position="492"/>
    </location>
</feature>
<dbReference type="SUPFAM" id="SSF103473">
    <property type="entry name" value="MFS general substrate transporter"/>
    <property type="match status" value="1"/>
</dbReference>
<dbReference type="InterPro" id="IPR005279">
    <property type="entry name" value="Dipep/tripep_permease"/>
</dbReference>
<keyword evidence="2" id="KW-0813">Transport</keyword>
<feature type="transmembrane region" description="Helical" evidence="8">
    <location>
        <begin position="392"/>
        <end position="413"/>
    </location>
</feature>
<dbReference type="Pfam" id="PF00854">
    <property type="entry name" value="PTR2"/>
    <property type="match status" value="1"/>
</dbReference>
<dbReference type="PANTHER" id="PTHR23517">
    <property type="entry name" value="RESISTANCE PROTEIN MDTM, PUTATIVE-RELATED-RELATED"/>
    <property type="match status" value="1"/>
</dbReference>
<organism evidence="9 10">
    <name type="scientific">Taibaiella chishuiensis</name>
    <dbReference type="NCBI Taxonomy" id="1434707"/>
    <lineage>
        <taxon>Bacteria</taxon>
        <taxon>Pseudomonadati</taxon>
        <taxon>Bacteroidota</taxon>
        <taxon>Chitinophagia</taxon>
        <taxon>Chitinophagales</taxon>
        <taxon>Chitinophagaceae</taxon>
        <taxon>Taibaiella</taxon>
    </lineage>
</organism>
<dbReference type="InterPro" id="IPR000109">
    <property type="entry name" value="POT_fam"/>
</dbReference>
<feature type="transmembrane region" description="Helical" evidence="8">
    <location>
        <begin position="182"/>
        <end position="202"/>
    </location>
</feature>
<feature type="transmembrane region" description="Helical" evidence="8">
    <location>
        <begin position="117"/>
        <end position="135"/>
    </location>
</feature>
<protein>
    <submittedName>
        <fullName evidence="9">POT family proton-dependent oligopeptide transporter</fullName>
    </submittedName>
</protein>
<evidence type="ECO:0000256" key="2">
    <source>
        <dbReference type="ARBA" id="ARBA00022448"/>
    </source>
</evidence>
<feature type="transmembrane region" description="Helical" evidence="8">
    <location>
        <begin position="363"/>
        <end position="380"/>
    </location>
</feature>
<evidence type="ECO:0000313" key="10">
    <source>
        <dbReference type="Proteomes" id="UP000240572"/>
    </source>
</evidence>
<evidence type="ECO:0000256" key="4">
    <source>
        <dbReference type="ARBA" id="ARBA00022692"/>
    </source>
</evidence>
<accession>A0A2P8D1I5</accession>
<name>A0A2P8D1I5_9BACT</name>
<evidence type="ECO:0000313" key="9">
    <source>
        <dbReference type="EMBL" id="PSK91084.1"/>
    </source>
</evidence>
<dbReference type="Gene3D" id="1.20.1250.20">
    <property type="entry name" value="MFS general substrate transporter like domains"/>
    <property type="match status" value="1"/>
</dbReference>
<evidence type="ECO:0000256" key="1">
    <source>
        <dbReference type="ARBA" id="ARBA00004651"/>
    </source>
</evidence>
<evidence type="ECO:0000256" key="6">
    <source>
        <dbReference type="ARBA" id="ARBA00022989"/>
    </source>
</evidence>
<dbReference type="EMBL" id="PYGD01000006">
    <property type="protein sequence ID" value="PSK91084.1"/>
    <property type="molecule type" value="Genomic_DNA"/>
</dbReference>
<feature type="transmembrane region" description="Helical" evidence="8">
    <location>
        <begin position="65"/>
        <end position="85"/>
    </location>
</feature>
<keyword evidence="5" id="KW-0571">Peptide transport</keyword>
<dbReference type="GO" id="GO:1904680">
    <property type="term" value="F:peptide transmembrane transporter activity"/>
    <property type="evidence" value="ECO:0007669"/>
    <property type="project" value="InterPro"/>
</dbReference>
<gene>
    <name evidence="9" type="ORF">B0I18_10694</name>
</gene>
<dbReference type="GO" id="GO:0005886">
    <property type="term" value="C:plasma membrane"/>
    <property type="evidence" value="ECO:0007669"/>
    <property type="project" value="UniProtKB-SubCell"/>
</dbReference>
<keyword evidence="10" id="KW-1185">Reference proteome</keyword>
<dbReference type="OrthoDB" id="9772725at2"/>
<dbReference type="RefSeq" id="WP_106523694.1">
    <property type="nucleotide sequence ID" value="NZ_PYGD01000006.1"/>
</dbReference>
<sequence length="500" mass="56199">MEIAQETVKTPTLEDIQNFSGKYPKQIWSLFMVEMWERFCFYGMRGILTIFMVGQFGMLDGEANSKYAAIQAFVYAFTFIGGILADKILGFKKSLFFGGLIMILGNVIIAISPKEFFYIGITLSIIGTGFFKPNISSMVGDLYKDDDSRRDAGFGLFYAGINFGALLGGALCVYLGKYVSWSSAFLAAAIVMVIGLITFWFTKKHLGPIGDSPLKDATPSSRRIKEFSVYVLSLITIPFILIMVQDTKYTDYFMYTIGPLAFIYFLYETLKLKDRKLQKKLFAAMIFIIFYIIFNAFFEQSGGSLSLFAEKNLTHTLLFFNIDPNIVNNSSNSFFVIIFSSLVGLAWLWMSKKKIEPNTVVKFGIGFLFLAAAFFLFYYTRFFADANGITSLNIFTLAYLVITFGELCLGPIGMSIITKLSPKRLTGMMMGLWFLASAYGQYAAGIFGKEMSIERKDATLLEKLFAYTEGYKQLAVYALIAGIVLIVISPLVRKLMQEVK</sequence>
<dbReference type="NCBIfam" id="TIGR00924">
    <property type="entry name" value="yjdL_sub1_fam"/>
    <property type="match status" value="1"/>
</dbReference>
<feature type="transmembrane region" description="Helical" evidence="8">
    <location>
        <begin position="227"/>
        <end position="246"/>
    </location>
</feature>
<evidence type="ECO:0000256" key="8">
    <source>
        <dbReference type="SAM" id="Phobius"/>
    </source>
</evidence>
<dbReference type="InterPro" id="IPR036259">
    <property type="entry name" value="MFS_trans_sf"/>
</dbReference>
<dbReference type="Proteomes" id="UP000240572">
    <property type="component" value="Unassembled WGS sequence"/>
</dbReference>
<keyword evidence="3" id="KW-1003">Cell membrane</keyword>
<keyword evidence="7 8" id="KW-0472">Membrane</keyword>
<feature type="transmembrane region" description="Helical" evidence="8">
    <location>
        <begin position="333"/>
        <end position="351"/>
    </location>
</feature>
<feature type="transmembrane region" description="Helical" evidence="8">
    <location>
        <begin position="39"/>
        <end position="59"/>
    </location>
</feature>
<evidence type="ECO:0000256" key="5">
    <source>
        <dbReference type="ARBA" id="ARBA00022856"/>
    </source>
</evidence>
<dbReference type="CDD" id="cd17346">
    <property type="entry name" value="MFS_DtpA_like"/>
    <property type="match status" value="1"/>
</dbReference>
<comment type="subcellular location">
    <subcellularLocation>
        <location evidence="1">Cell membrane</location>
        <topology evidence="1">Multi-pass membrane protein</topology>
    </subcellularLocation>
</comment>
<keyword evidence="5" id="KW-0653">Protein transport</keyword>
<keyword evidence="4 8" id="KW-0812">Transmembrane</keyword>
<proteinExistence type="predicted"/>
<dbReference type="InterPro" id="IPR050171">
    <property type="entry name" value="MFS_Transporters"/>
</dbReference>
<dbReference type="GO" id="GO:0015833">
    <property type="term" value="P:peptide transport"/>
    <property type="evidence" value="ECO:0007669"/>
    <property type="project" value="UniProtKB-KW"/>
</dbReference>
<comment type="caution">
    <text evidence="9">The sequence shown here is derived from an EMBL/GenBank/DDBJ whole genome shotgun (WGS) entry which is preliminary data.</text>
</comment>
<feature type="transmembrane region" description="Helical" evidence="8">
    <location>
        <begin position="156"/>
        <end position="176"/>
    </location>
</feature>